<reference evidence="2 3" key="1">
    <citation type="submission" date="2016-08" db="EMBL/GenBank/DDBJ databases">
        <title>Genome sequence of Clavibacter michiganensis subsp. michiganensis strain CASJ007.</title>
        <authorList>
            <person name="Thapa S.P."/>
            <person name="Coaker G."/>
        </authorList>
    </citation>
    <scope>NUCLEOTIDE SEQUENCE [LARGE SCALE GENOMIC DNA]</scope>
    <source>
        <strain evidence="2">CASJ007</strain>
    </source>
</reference>
<proteinExistence type="predicted"/>
<accession>A0A251XHH2</accession>
<dbReference type="AlphaFoldDB" id="A0A251XHH2"/>
<feature type="region of interest" description="Disordered" evidence="1">
    <location>
        <begin position="44"/>
        <end position="104"/>
    </location>
</feature>
<protein>
    <submittedName>
        <fullName evidence="2">Uncharacterized protein</fullName>
    </submittedName>
</protein>
<evidence type="ECO:0000313" key="2">
    <source>
        <dbReference type="EMBL" id="OUE02535.1"/>
    </source>
</evidence>
<feature type="compositionally biased region" description="Basic and acidic residues" evidence="1">
    <location>
        <begin position="55"/>
        <end position="64"/>
    </location>
</feature>
<dbReference type="EMBL" id="MDHH01000002">
    <property type="protein sequence ID" value="OUE02535.1"/>
    <property type="molecule type" value="Genomic_DNA"/>
</dbReference>
<evidence type="ECO:0000313" key="3">
    <source>
        <dbReference type="Proteomes" id="UP000195062"/>
    </source>
</evidence>
<gene>
    <name evidence="2" type="ORF">CMMCAS07_10995</name>
</gene>
<keyword evidence="3" id="KW-1185">Reference proteome</keyword>
<sequence length="104" mass="11797">MSVLERKRLSCVRWKSSANSCSSSSSTLLRSGVAACSRWRVMRRPKRSMSRRRLTRAEFSKPLRSESLSPRPMRVDASMNFVIPPGEKNMPGCTGRPKNMSSFE</sequence>
<comment type="caution">
    <text evidence="2">The sequence shown here is derived from an EMBL/GenBank/DDBJ whole genome shotgun (WGS) entry which is preliminary data.</text>
</comment>
<organism evidence="2 3">
    <name type="scientific">Clavibacter michiganensis subsp. michiganensis</name>
    <dbReference type="NCBI Taxonomy" id="33013"/>
    <lineage>
        <taxon>Bacteria</taxon>
        <taxon>Bacillati</taxon>
        <taxon>Actinomycetota</taxon>
        <taxon>Actinomycetes</taxon>
        <taxon>Micrococcales</taxon>
        <taxon>Microbacteriaceae</taxon>
        <taxon>Clavibacter</taxon>
    </lineage>
</organism>
<name>A0A251XHH2_CLAMM</name>
<evidence type="ECO:0000256" key="1">
    <source>
        <dbReference type="SAM" id="MobiDB-lite"/>
    </source>
</evidence>
<feature type="compositionally biased region" description="Basic residues" evidence="1">
    <location>
        <begin position="44"/>
        <end position="54"/>
    </location>
</feature>
<dbReference type="Proteomes" id="UP000195062">
    <property type="component" value="Unassembled WGS sequence"/>
</dbReference>